<name>A0A4R6TBT8_9BACT</name>
<comment type="caution">
    <text evidence="5">The sequence shown here is derived from an EMBL/GenBank/DDBJ whole genome shotgun (WGS) entry which is preliminary data.</text>
</comment>
<evidence type="ECO:0000256" key="3">
    <source>
        <dbReference type="SAM" id="Coils"/>
    </source>
</evidence>
<dbReference type="GO" id="GO:0030313">
    <property type="term" value="C:cell envelope"/>
    <property type="evidence" value="ECO:0007669"/>
    <property type="project" value="UniProtKB-SubCell"/>
</dbReference>
<reference evidence="5 6" key="1">
    <citation type="submission" date="2019-03" db="EMBL/GenBank/DDBJ databases">
        <title>Genomic Encyclopedia of Type Strains, Phase III (KMG-III): the genomes of soil and plant-associated and newly described type strains.</title>
        <authorList>
            <person name="Whitman W."/>
        </authorList>
    </citation>
    <scope>NUCLEOTIDE SEQUENCE [LARGE SCALE GENOMIC DNA]</scope>
    <source>
        <strain evidence="5 6">CECT 8446</strain>
    </source>
</reference>
<keyword evidence="2 3" id="KW-0175">Coiled coil</keyword>
<comment type="subcellular location">
    <subcellularLocation>
        <location evidence="1">Cell envelope</location>
    </subcellularLocation>
</comment>
<evidence type="ECO:0000313" key="5">
    <source>
        <dbReference type="EMBL" id="TDQ19713.1"/>
    </source>
</evidence>
<dbReference type="Proteomes" id="UP000294535">
    <property type="component" value="Unassembled WGS sequence"/>
</dbReference>
<dbReference type="AlphaFoldDB" id="A0A4R6TBT8"/>
<feature type="coiled-coil region" evidence="3">
    <location>
        <begin position="85"/>
        <end position="112"/>
    </location>
</feature>
<feature type="domain" description="CusB-like beta-barrel" evidence="4">
    <location>
        <begin position="241"/>
        <end position="314"/>
    </location>
</feature>
<sequence length="371" mass="41500">MHMSGSGKQKILFGTLALSLGVLVFSCGTSDTPTITPTTQSITESVYASGLIKAKDQYEAFALANGPIQEIFVSEGDTVAIGTPILKIFSEAEKLRRENAQLAQNYADQQANQTRLKDLELSIELAKSKLRNDSLLWVRTKNLWSKGIGTAVDLEQKELNYKNSKTSYESALLRYRDLKREIDFNSKSASKNLRISEVLEEEYILKSKIEGVVYSIPKEIGEMVSPQIPLAVIGKAGEFILELQVDEYDIAKVKKDQVVMIQMDSFKEEVFEGKVTKIYPIMDSRSKTFTVEAVFTKGPSRLYPNLTLEANIITQTKENTLIIPRNYLWNDNEVITVDGDTIPVKVGIKTYQYAEILEGISSTTELIQPGK</sequence>
<dbReference type="Pfam" id="PF25954">
    <property type="entry name" value="Beta-barrel_RND_2"/>
    <property type="match status" value="1"/>
</dbReference>
<dbReference type="EMBL" id="SNYF01000005">
    <property type="protein sequence ID" value="TDQ19713.1"/>
    <property type="molecule type" value="Genomic_DNA"/>
</dbReference>
<evidence type="ECO:0000256" key="1">
    <source>
        <dbReference type="ARBA" id="ARBA00004196"/>
    </source>
</evidence>
<dbReference type="Gene3D" id="2.40.30.170">
    <property type="match status" value="1"/>
</dbReference>
<dbReference type="PANTHER" id="PTHR32347:SF14">
    <property type="entry name" value="EFFLUX SYSTEM COMPONENT YKNX-RELATED"/>
    <property type="match status" value="1"/>
</dbReference>
<evidence type="ECO:0000313" key="6">
    <source>
        <dbReference type="Proteomes" id="UP000294535"/>
    </source>
</evidence>
<dbReference type="InterPro" id="IPR058792">
    <property type="entry name" value="Beta-barrel_RND_2"/>
</dbReference>
<dbReference type="SUPFAM" id="SSF111369">
    <property type="entry name" value="HlyD-like secretion proteins"/>
    <property type="match status" value="1"/>
</dbReference>
<keyword evidence="6" id="KW-1185">Reference proteome</keyword>
<dbReference type="PANTHER" id="PTHR32347">
    <property type="entry name" value="EFFLUX SYSTEM COMPONENT YKNX-RELATED"/>
    <property type="match status" value="1"/>
</dbReference>
<evidence type="ECO:0000259" key="4">
    <source>
        <dbReference type="Pfam" id="PF25954"/>
    </source>
</evidence>
<evidence type="ECO:0000256" key="2">
    <source>
        <dbReference type="ARBA" id="ARBA00023054"/>
    </source>
</evidence>
<dbReference type="InterPro" id="IPR050465">
    <property type="entry name" value="UPF0194_transport"/>
</dbReference>
<proteinExistence type="predicted"/>
<organism evidence="5 6">
    <name type="scientific">Algoriphagus boseongensis</name>
    <dbReference type="NCBI Taxonomy" id="1442587"/>
    <lineage>
        <taxon>Bacteria</taxon>
        <taxon>Pseudomonadati</taxon>
        <taxon>Bacteroidota</taxon>
        <taxon>Cytophagia</taxon>
        <taxon>Cytophagales</taxon>
        <taxon>Cyclobacteriaceae</taxon>
        <taxon>Algoriphagus</taxon>
    </lineage>
</organism>
<accession>A0A4R6TBT8</accession>
<protein>
    <submittedName>
        <fullName evidence="5">Multidrug efflux pump subunit AcrA (Membrane-fusion protein)</fullName>
    </submittedName>
</protein>
<gene>
    <name evidence="5" type="ORF">DFQ04_1539</name>
</gene>